<dbReference type="RefSeq" id="WP_115091234.1">
    <property type="nucleotide sequence ID" value="NZ_CP068107.1"/>
</dbReference>
<name>A0A378RMQ7_MYROD</name>
<accession>A0A378RMQ7</accession>
<organism evidence="1 2">
    <name type="scientific">Myroides odoratus</name>
    <name type="common">Flavobacterium odoratum</name>
    <dbReference type="NCBI Taxonomy" id="256"/>
    <lineage>
        <taxon>Bacteria</taxon>
        <taxon>Pseudomonadati</taxon>
        <taxon>Bacteroidota</taxon>
        <taxon>Flavobacteriia</taxon>
        <taxon>Flavobacteriales</taxon>
        <taxon>Flavobacteriaceae</taxon>
        <taxon>Myroides</taxon>
    </lineage>
</organism>
<proteinExistence type="predicted"/>
<dbReference type="AlphaFoldDB" id="A0A378RMQ7"/>
<sequence>MRDLSCLVALIGWLCYTTGQAQEIIPFKMNGHYNILVEGIINQKDTVDLMFQLAMREASLAPNRTHPVKSVVFDTTEFPEGLSKSNHIQVGETVVEPIWIWDNEYTGNGAEGKIGTQLFGNQIVKINYDQSQFELYQSLPDTTGFIALPLEQKNGQLFVEVISIVGEKEIQTKVLLQSGFSGALLFNNQLADEYHLAEVLSRLEEKTMMNSAGQKLTSLVCEIPAITVGGIRFEIAPVQVFTGEIKNQTTSYMGADLIHRFNWIIDVKGGTAYIQQNKHFADAYYFNSNKK</sequence>
<reference evidence="1 2" key="1">
    <citation type="submission" date="2018-06" db="EMBL/GenBank/DDBJ databases">
        <authorList>
            <consortium name="Pathogen Informatics"/>
            <person name="Doyle S."/>
        </authorList>
    </citation>
    <scope>NUCLEOTIDE SEQUENCE [LARGE SCALE GENOMIC DNA]</scope>
    <source>
        <strain evidence="1 2">NCTC11179</strain>
    </source>
</reference>
<dbReference type="EMBL" id="UGQL01000001">
    <property type="protein sequence ID" value="STZ28296.1"/>
    <property type="molecule type" value="Genomic_DNA"/>
</dbReference>
<evidence type="ECO:0000313" key="2">
    <source>
        <dbReference type="Proteomes" id="UP000255024"/>
    </source>
</evidence>
<evidence type="ECO:0000313" key="1">
    <source>
        <dbReference type="EMBL" id="STZ28296.1"/>
    </source>
</evidence>
<protein>
    <submittedName>
        <fullName evidence="1">Uncharacterized protein</fullName>
    </submittedName>
</protein>
<dbReference type="Proteomes" id="UP000255024">
    <property type="component" value="Unassembled WGS sequence"/>
</dbReference>
<gene>
    <name evidence="1" type="ORF">NCTC11179_01838</name>
</gene>
<dbReference type="InterPro" id="IPR021109">
    <property type="entry name" value="Peptidase_aspartic_dom_sf"/>
</dbReference>
<keyword evidence="2" id="KW-1185">Reference proteome</keyword>
<dbReference type="Gene3D" id="2.40.70.10">
    <property type="entry name" value="Acid Proteases"/>
    <property type="match status" value="1"/>
</dbReference>